<dbReference type="Gene3D" id="3.40.50.11190">
    <property type="match status" value="1"/>
</dbReference>
<organism evidence="1 2">
    <name type="scientific">Desulfocurvibacter africanus PCS</name>
    <dbReference type="NCBI Taxonomy" id="1262666"/>
    <lineage>
        <taxon>Bacteria</taxon>
        <taxon>Pseudomonadati</taxon>
        <taxon>Thermodesulfobacteriota</taxon>
        <taxon>Desulfovibrionia</taxon>
        <taxon>Desulfovibrionales</taxon>
        <taxon>Desulfovibrionaceae</taxon>
        <taxon>Desulfocurvibacter</taxon>
    </lineage>
</organism>
<gene>
    <name evidence="1" type="ORF">PCS_00702</name>
</gene>
<dbReference type="AlphaFoldDB" id="M5PWH7"/>
<proteinExistence type="predicted"/>
<dbReference type="EMBL" id="AOSV01000004">
    <property type="protein sequence ID" value="EMG38404.1"/>
    <property type="molecule type" value="Genomic_DNA"/>
</dbReference>
<dbReference type="Gene3D" id="3.40.50.2000">
    <property type="entry name" value="Glycogen Phosphorylase B"/>
    <property type="match status" value="1"/>
</dbReference>
<reference evidence="1 2" key="1">
    <citation type="journal article" date="2013" name="Genome Announc.">
        <title>Draft Genome Sequence for Desulfovibrio africanus Strain PCS.</title>
        <authorList>
            <person name="Brown S.D."/>
            <person name="Utturkar S.M."/>
            <person name="Arkin A.P."/>
            <person name="Deutschbauer A.M."/>
            <person name="Elias D.A."/>
            <person name="Hazen T.C."/>
            <person name="Chakraborty R."/>
        </authorList>
    </citation>
    <scope>NUCLEOTIDE SEQUENCE [LARGE SCALE GENOMIC DNA]</scope>
    <source>
        <strain evidence="1 2">PCS</strain>
    </source>
</reference>
<name>M5PWH7_DESAF</name>
<sequence>MLSRISVEWVAERLAQVGIPLRRFPGLPPAAEDIAALLERLCDAQARVGDWVVTDGYHFTPACQRAIMAAGYRLLVIDDYNHLPEYHCDILLNQNIGAEKLHYRGNIGRQLLGIDYVLLRREFIHAKAAAATRAWPSQPRNILVSMGGGNFITDLERLAPMFSLRELAGRTLRVIKGAMDADRVHAILADTPASVELLERVDDMAGLLLQADLCVTAGGSTCWELCCMGVPFLTLKLAENQREIVNGLAELGIAEHYSLNRFRTLLTSPAAYIECTNARGATVASAGGPYTISLMCNTE</sequence>
<keyword evidence="1" id="KW-0808">Transferase</keyword>
<protein>
    <submittedName>
        <fullName evidence="1">Spore coat polysaccharide biosynthesis protein, predicted glycosyltransferase</fullName>
    </submittedName>
</protein>
<evidence type="ECO:0000313" key="1">
    <source>
        <dbReference type="EMBL" id="EMG38404.1"/>
    </source>
</evidence>
<accession>M5PWH7</accession>
<evidence type="ECO:0000313" key="2">
    <source>
        <dbReference type="Proteomes" id="UP000011922"/>
    </source>
</evidence>
<dbReference type="GO" id="GO:0016740">
    <property type="term" value="F:transferase activity"/>
    <property type="evidence" value="ECO:0007669"/>
    <property type="project" value="UniProtKB-KW"/>
</dbReference>
<dbReference type="Proteomes" id="UP000011922">
    <property type="component" value="Unassembled WGS sequence"/>
</dbReference>
<comment type="caution">
    <text evidence="1">The sequence shown here is derived from an EMBL/GenBank/DDBJ whole genome shotgun (WGS) entry which is preliminary data.</text>
</comment>
<dbReference type="SUPFAM" id="SSF53756">
    <property type="entry name" value="UDP-Glycosyltransferase/glycogen phosphorylase"/>
    <property type="match status" value="1"/>
</dbReference>